<dbReference type="PANTHER" id="PTHR46797:SF1">
    <property type="entry name" value="METHYLPHOSPHONATE SYNTHASE"/>
    <property type="match status" value="1"/>
</dbReference>
<evidence type="ECO:0000313" key="3">
    <source>
        <dbReference type="EMBL" id="NYE46585.1"/>
    </source>
</evidence>
<dbReference type="InterPro" id="IPR050807">
    <property type="entry name" value="TransReg_Diox_bact_type"/>
</dbReference>
<dbReference type="SUPFAM" id="SSF47413">
    <property type="entry name" value="lambda repressor-like DNA-binding domains"/>
    <property type="match status" value="1"/>
</dbReference>
<dbReference type="GO" id="GO:0005829">
    <property type="term" value="C:cytosol"/>
    <property type="evidence" value="ECO:0007669"/>
    <property type="project" value="TreeGrafter"/>
</dbReference>
<evidence type="ECO:0000256" key="1">
    <source>
        <dbReference type="ARBA" id="ARBA00023125"/>
    </source>
</evidence>
<dbReference type="GO" id="GO:0003700">
    <property type="term" value="F:DNA-binding transcription factor activity"/>
    <property type="evidence" value="ECO:0007669"/>
    <property type="project" value="TreeGrafter"/>
</dbReference>
<dbReference type="AlphaFoldDB" id="A0A852TST1"/>
<dbReference type="InterPro" id="IPR010982">
    <property type="entry name" value="Lambda_DNA-bd_dom_sf"/>
</dbReference>
<dbReference type="Proteomes" id="UP000589036">
    <property type="component" value="Unassembled WGS sequence"/>
</dbReference>
<dbReference type="Pfam" id="PF01381">
    <property type="entry name" value="HTH_3"/>
    <property type="match status" value="1"/>
</dbReference>
<dbReference type="Pfam" id="PF07883">
    <property type="entry name" value="Cupin_2"/>
    <property type="match status" value="1"/>
</dbReference>
<dbReference type="PROSITE" id="PS50943">
    <property type="entry name" value="HTH_CROC1"/>
    <property type="match status" value="1"/>
</dbReference>
<dbReference type="Gene3D" id="1.10.260.40">
    <property type="entry name" value="lambda repressor-like DNA-binding domains"/>
    <property type="match status" value="1"/>
</dbReference>
<dbReference type="InterPro" id="IPR013096">
    <property type="entry name" value="Cupin_2"/>
</dbReference>
<organism evidence="3 4">
    <name type="scientific">Spinactinospora alkalitolerans</name>
    <dbReference type="NCBI Taxonomy" id="687207"/>
    <lineage>
        <taxon>Bacteria</taxon>
        <taxon>Bacillati</taxon>
        <taxon>Actinomycetota</taxon>
        <taxon>Actinomycetes</taxon>
        <taxon>Streptosporangiales</taxon>
        <taxon>Nocardiopsidaceae</taxon>
        <taxon>Spinactinospora</taxon>
    </lineage>
</organism>
<keyword evidence="1" id="KW-0238">DNA-binding</keyword>
<evidence type="ECO:0000259" key="2">
    <source>
        <dbReference type="PROSITE" id="PS50943"/>
    </source>
</evidence>
<dbReference type="InterPro" id="IPR001387">
    <property type="entry name" value="Cro/C1-type_HTH"/>
</dbReference>
<dbReference type="CDD" id="cd02209">
    <property type="entry name" value="cupin_XRE_C"/>
    <property type="match status" value="1"/>
</dbReference>
<dbReference type="Gene3D" id="2.60.120.10">
    <property type="entry name" value="Jelly Rolls"/>
    <property type="match status" value="1"/>
</dbReference>
<reference evidence="3 4" key="1">
    <citation type="submission" date="2020-07" db="EMBL/GenBank/DDBJ databases">
        <title>Sequencing the genomes of 1000 actinobacteria strains.</title>
        <authorList>
            <person name="Klenk H.-P."/>
        </authorList>
    </citation>
    <scope>NUCLEOTIDE SEQUENCE [LARGE SCALE GENOMIC DNA]</scope>
    <source>
        <strain evidence="3 4">CXB654</strain>
    </source>
</reference>
<name>A0A852TST1_9ACTN</name>
<comment type="caution">
    <text evidence="3">The sequence shown here is derived from an EMBL/GenBank/DDBJ whole genome shotgun (WGS) entry which is preliminary data.</text>
</comment>
<keyword evidence="4" id="KW-1185">Reference proteome</keyword>
<gene>
    <name evidence="3" type="ORF">HDA32_001705</name>
</gene>
<proteinExistence type="predicted"/>
<sequence>MPDRDTAAAVACNVRAARTRRGLSLDRLCERAGISKGALVSVENGAGNPSLSTLVRLADALALSVSDLLDPPGTEGIRVVRADSTEPLWTGPAGGEVRLLLTTPGPAPVELWRWRMLPGELHRSAPHLPGAHETVTVLFGELALTVGDSEQRVPAGATALFHSDTAHAYACGGESACEFLMTVHLPGPHDRR</sequence>
<dbReference type="SUPFAM" id="SSF51182">
    <property type="entry name" value="RmlC-like cupins"/>
    <property type="match status" value="1"/>
</dbReference>
<dbReference type="RefSeq" id="WP_312863093.1">
    <property type="nucleotide sequence ID" value="NZ_BAAAYY010000033.1"/>
</dbReference>
<dbReference type="PANTHER" id="PTHR46797">
    <property type="entry name" value="HTH-TYPE TRANSCRIPTIONAL REGULATOR"/>
    <property type="match status" value="1"/>
</dbReference>
<evidence type="ECO:0000313" key="4">
    <source>
        <dbReference type="Proteomes" id="UP000589036"/>
    </source>
</evidence>
<feature type="domain" description="HTH cro/C1-type" evidence="2">
    <location>
        <begin position="14"/>
        <end position="68"/>
    </location>
</feature>
<dbReference type="CDD" id="cd00093">
    <property type="entry name" value="HTH_XRE"/>
    <property type="match status" value="1"/>
</dbReference>
<dbReference type="InterPro" id="IPR014710">
    <property type="entry name" value="RmlC-like_jellyroll"/>
</dbReference>
<accession>A0A852TST1</accession>
<protein>
    <submittedName>
        <fullName evidence="3">Transcriptional regulator with XRE-family HTH domain</fullName>
    </submittedName>
</protein>
<dbReference type="SMART" id="SM00530">
    <property type="entry name" value="HTH_XRE"/>
    <property type="match status" value="1"/>
</dbReference>
<dbReference type="EMBL" id="JACCCC010000001">
    <property type="protein sequence ID" value="NYE46585.1"/>
    <property type="molecule type" value="Genomic_DNA"/>
</dbReference>
<dbReference type="GO" id="GO:0003677">
    <property type="term" value="F:DNA binding"/>
    <property type="evidence" value="ECO:0007669"/>
    <property type="project" value="UniProtKB-KW"/>
</dbReference>
<dbReference type="InterPro" id="IPR011051">
    <property type="entry name" value="RmlC_Cupin_sf"/>
</dbReference>